<name>A0A136IKG7_9PEZI</name>
<dbReference type="GO" id="GO:0051698">
    <property type="term" value="F:saccharopine oxidase activity"/>
    <property type="evidence" value="ECO:0007669"/>
    <property type="project" value="TreeGrafter"/>
</dbReference>
<evidence type="ECO:0000256" key="4">
    <source>
        <dbReference type="ARBA" id="ARBA00022827"/>
    </source>
</evidence>
<keyword evidence="3" id="KW-0285">Flavoprotein</keyword>
<dbReference type="PANTHER" id="PTHR10961:SF26">
    <property type="entry name" value="L-SACCHAROPINE OXIDASE"/>
    <property type="match status" value="1"/>
</dbReference>
<accession>A0A136IKG7</accession>
<gene>
    <name evidence="8" type="ORF">Micbo1qcDRAFT_186614</name>
</gene>
<evidence type="ECO:0000256" key="3">
    <source>
        <dbReference type="ARBA" id="ARBA00022630"/>
    </source>
</evidence>
<dbReference type="InterPro" id="IPR006076">
    <property type="entry name" value="FAD-dep_OxRdtase"/>
</dbReference>
<keyword evidence="9" id="KW-1185">Reference proteome</keyword>
<evidence type="ECO:0000259" key="7">
    <source>
        <dbReference type="Pfam" id="PF01266"/>
    </source>
</evidence>
<dbReference type="Gene3D" id="3.50.50.60">
    <property type="entry name" value="FAD/NAD(P)-binding domain"/>
    <property type="match status" value="1"/>
</dbReference>
<dbReference type="STRING" id="196109.A0A136IKG7"/>
<dbReference type="InParanoid" id="A0A136IKG7"/>
<evidence type="ECO:0000313" key="9">
    <source>
        <dbReference type="Proteomes" id="UP000070501"/>
    </source>
</evidence>
<organism evidence="8 9">
    <name type="scientific">Microdochium bolleyi</name>
    <dbReference type="NCBI Taxonomy" id="196109"/>
    <lineage>
        <taxon>Eukaryota</taxon>
        <taxon>Fungi</taxon>
        <taxon>Dikarya</taxon>
        <taxon>Ascomycota</taxon>
        <taxon>Pezizomycotina</taxon>
        <taxon>Sordariomycetes</taxon>
        <taxon>Xylariomycetidae</taxon>
        <taxon>Xylariales</taxon>
        <taxon>Microdochiaceae</taxon>
        <taxon>Microdochium</taxon>
    </lineage>
</organism>
<evidence type="ECO:0000256" key="1">
    <source>
        <dbReference type="ARBA" id="ARBA00001974"/>
    </source>
</evidence>
<feature type="domain" description="FAD dependent oxidoreductase" evidence="7">
    <location>
        <begin position="8"/>
        <end position="394"/>
    </location>
</feature>
<evidence type="ECO:0000256" key="5">
    <source>
        <dbReference type="ARBA" id="ARBA00023002"/>
    </source>
</evidence>
<feature type="region of interest" description="Disordered" evidence="6">
    <location>
        <begin position="410"/>
        <end position="451"/>
    </location>
</feature>
<dbReference type="Proteomes" id="UP000070501">
    <property type="component" value="Unassembled WGS sequence"/>
</dbReference>
<dbReference type="GO" id="GO:0050660">
    <property type="term" value="F:flavin adenine dinucleotide binding"/>
    <property type="evidence" value="ECO:0007669"/>
    <property type="project" value="InterPro"/>
</dbReference>
<keyword evidence="4" id="KW-0274">FAD</keyword>
<dbReference type="Pfam" id="PF01266">
    <property type="entry name" value="DAO"/>
    <property type="match status" value="1"/>
</dbReference>
<dbReference type="Gene3D" id="3.30.9.10">
    <property type="entry name" value="D-Amino Acid Oxidase, subunit A, domain 2"/>
    <property type="match status" value="1"/>
</dbReference>
<evidence type="ECO:0000256" key="6">
    <source>
        <dbReference type="SAM" id="MobiDB-lite"/>
    </source>
</evidence>
<evidence type="ECO:0000313" key="8">
    <source>
        <dbReference type="EMBL" id="KXJ85462.1"/>
    </source>
</evidence>
<comment type="similarity">
    <text evidence="2">Belongs to the MSOX/MTOX family.</text>
</comment>
<sequence length="451" mass="50067">MVDKAAPIIVVGGGAFGLSTAHHLLNQRYTDITVFEQDTQIPSRYAAANDLNKIMRVEYEDPWYTDLTYKALQAWKTPLFAPYFHQVGFLHCVSGAAPQRAVDTLKRFHHAATKDDRIAKHVTSVTTLSDIRDDPRSWKMPGEFPGWRGYLNKLDGYTHSANALRGLKDHVEARGVKFIIDPVAGGVSEIVYSSTDVADKTEKKTSGIRTRDGRTHKAALVIIAAGAMAARLVPNLAEEGGVVAKSWSVAHVHLSDNETAALRGIPVTYARDLGFLFEPDPATNLLKICPMGGGYVNTDKDTGISLPPTNWSETVDLLPREDEERIRQLLRETIPALAERPLVRKSLCWFADTADSDFVVDYVPGTEQSVVVLSADSGHGFKMFPIVGEWVAELLESRENGQTIQRWQWKDREKREDEQGKDWGSSVSWRLGGTQEFADIQRTGRPGSPKL</sequence>
<keyword evidence="5" id="KW-0560">Oxidoreductase</keyword>
<evidence type="ECO:0000256" key="2">
    <source>
        <dbReference type="ARBA" id="ARBA00010989"/>
    </source>
</evidence>
<protein>
    <submittedName>
        <fullName evidence="8">FAD dependent oxidoreductase</fullName>
    </submittedName>
</protein>
<dbReference type="SUPFAM" id="SSF51905">
    <property type="entry name" value="FAD/NAD(P)-binding domain"/>
    <property type="match status" value="1"/>
</dbReference>
<reference evidence="9" key="1">
    <citation type="submission" date="2016-02" db="EMBL/GenBank/DDBJ databases">
        <title>Draft genome sequence of Microdochium bolleyi, a fungal endophyte of beachgrass.</title>
        <authorList>
            <consortium name="DOE Joint Genome Institute"/>
            <person name="David A.S."/>
            <person name="May G."/>
            <person name="Haridas S."/>
            <person name="Lim J."/>
            <person name="Wang M."/>
            <person name="Labutti K."/>
            <person name="Lipzen A."/>
            <person name="Barry K."/>
            <person name="Grigoriev I.V."/>
        </authorList>
    </citation>
    <scope>NUCLEOTIDE SEQUENCE [LARGE SCALE GENOMIC DNA]</scope>
    <source>
        <strain evidence="9">J235TASD1</strain>
    </source>
</reference>
<proteinExistence type="inferred from homology"/>
<dbReference type="AlphaFoldDB" id="A0A136IKG7"/>
<dbReference type="EMBL" id="KQ964281">
    <property type="protein sequence ID" value="KXJ85462.1"/>
    <property type="molecule type" value="Genomic_DNA"/>
</dbReference>
<feature type="compositionally biased region" description="Basic and acidic residues" evidence="6">
    <location>
        <begin position="410"/>
        <end position="421"/>
    </location>
</feature>
<dbReference type="PANTHER" id="PTHR10961">
    <property type="entry name" value="PEROXISOMAL SARCOSINE OXIDASE"/>
    <property type="match status" value="1"/>
</dbReference>
<comment type="cofactor">
    <cofactor evidence="1">
        <name>FAD</name>
        <dbReference type="ChEBI" id="CHEBI:57692"/>
    </cofactor>
</comment>
<dbReference type="InterPro" id="IPR036188">
    <property type="entry name" value="FAD/NAD-bd_sf"/>
</dbReference>
<dbReference type="OrthoDB" id="2219495at2759"/>
<dbReference type="GO" id="GO:0008115">
    <property type="term" value="F:sarcosine oxidase activity"/>
    <property type="evidence" value="ECO:0007669"/>
    <property type="project" value="TreeGrafter"/>
</dbReference>
<dbReference type="InterPro" id="IPR045170">
    <property type="entry name" value="MTOX"/>
</dbReference>